<feature type="transmembrane region" description="Helical" evidence="1">
    <location>
        <begin position="97"/>
        <end position="115"/>
    </location>
</feature>
<protein>
    <submittedName>
        <fullName evidence="3">Uncharacterized protein</fullName>
    </submittedName>
</protein>
<keyword evidence="4" id="KW-1185">Reference proteome</keyword>
<evidence type="ECO:0000313" key="4">
    <source>
        <dbReference type="Proteomes" id="UP000628448"/>
    </source>
</evidence>
<proteinExistence type="predicted"/>
<keyword evidence="2" id="KW-0732">Signal</keyword>
<organism evidence="3 4">
    <name type="scientific">Panacibacter microcysteis</name>
    <dbReference type="NCBI Taxonomy" id="2793269"/>
    <lineage>
        <taxon>Bacteria</taxon>
        <taxon>Pseudomonadati</taxon>
        <taxon>Bacteroidota</taxon>
        <taxon>Chitinophagia</taxon>
        <taxon>Chitinophagales</taxon>
        <taxon>Chitinophagaceae</taxon>
        <taxon>Panacibacter</taxon>
    </lineage>
</organism>
<keyword evidence="1" id="KW-1133">Transmembrane helix</keyword>
<gene>
    <name evidence="3" type="ORF">I5907_05655</name>
</gene>
<dbReference type="Proteomes" id="UP000628448">
    <property type="component" value="Unassembled WGS sequence"/>
</dbReference>
<reference evidence="3" key="1">
    <citation type="submission" date="2020-11" db="EMBL/GenBank/DDBJ databases">
        <title>Bacterial whole genome sequence for Panacibacter sp. DH6.</title>
        <authorList>
            <person name="Le V."/>
            <person name="Ko S."/>
            <person name="Ahn C.-Y."/>
            <person name="Oh H.-M."/>
        </authorList>
    </citation>
    <scope>NUCLEOTIDE SEQUENCE</scope>
    <source>
        <strain evidence="3">DH6</strain>
    </source>
</reference>
<keyword evidence="1" id="KW-0472">Membrane</keyword>
<evidence type="ECO:0000256" key="1">
    <source>
        <dbReference type="SAM" id="Phobius"/>
    </source>
</evidence>
<comment type="caution">
    <text evidence="3">The sequence shown here is derived from an EMBL/GenBank/DDBJ whole genome shotgun (WGS) entry which is preliminary data.</text>
</comment>
<accession>A0A931E5V5</accession>
<sequence length="128" mass="14791">MRLLLIFFILFPAWHAAAQQVNYDSMHEVLRQDSIEYQQQLKDANRIRRETDSILKNDIGNTHRIGPAPDSAEVIKGLRELALRELQQQQAGAEKRFYLIAGSFAVLLVLLLIVFKRRQLGTQHNKKP</sequence>
<evidence type="ECO:0000313" key="3">
    <source>
        <dbReference type="EMBL" id="MBG9375709.1"/>
    </source>
</evidence>
<feature type="chain" id="PRO_5037528894" evidence="2">
    <location>
        <begin position="19"/>
        <end position="128"/>
    </location>
</feature>
<dbReference type="RefSeq" id="WP_196989745.1">
    <property type="nucleotide sequence ID" value="NZ_JADWYR010000001.1"/>
</dbReference>
<keyword evidence="1" id="KW-0812">Transmembrane</keyword>
<name>A0A931E5V5_9BACT</name>
<dbReference type="AlphaFoldDB" id="A0A931E5V5"/>
<feature type="signal peptide" evidence="2">
    <location>
        <begin position="1"/>
        <end position="18"/>
    </location>
</feature>
<dbReference type="EMBL" id="JADWYR010000001">
    <property type="protein sequence ID" value="MBG9375709.1"/>
    <property type="molecule type" value="Genomic_DNA"/>
</dbReference>
<evidence type="ECO:0000256" key="2">
    <source>
        <dbReference type="SAM" id="SignalP"/>
    </source>
</evidence>